<dbReference type="PANTHER" id="PTHR42924:SF3">
    <property type="entry name" value="POLYMERASE_HISTIDINOL PHOSPHATASE N-TERMINAL DOMAIN-CONTAINING PROTEIN"/>
    <property type="match status" value="1"/>
</dbReference>
<protein>
    <submittedName>
        <fullName evidence="2">Phosphoesterase</fullName>
    </submittedName>
</protein>
<dbReference type="Gene3D" id="1.10.150.650">
    <property type="match status" value="1"/>
</dbReference>
<accession>A0ABM6GDN8</accession>
<dbReference type="SUPFAM" id="SSF89550">
    <property type="entry name" value="PHP domain-like"/>
    <property type="match status" value="1"/>
</dbReference>
<dbReference type="Gene3D" id="3.20.20.140">
    <property type="entry name" value="Metal-dependent hydrolases"/>
    <property type="match status" value="1"/>
</dbReference>
<dbReference type="InterPro" id="IPR003141">
    <property type="entry name" value="Pol/His_phosphatase_N"/>
</dbReference>
<dbReference type="InterPro" id="IPR004013">
    <property type="entry name" value="PHP_dom"/>
</dbReference>
<evidence type="ECO:0000313" key="2">
    <source>
        <dbReference type="EMBL" id="APT73675.1"/>
    </source>
</evidence>
<dbReference type="InterPro" id="IPR016195">
    <property type="entry name" value="Pol/histidinol_Pase-like"/>
</dbReference>
<sequence length="267" mass="30757">MLVDFHLHTTASDGTFSPEDLINLLKEKNIEYFSITDHDTVDGIKNIREKNFIPGVEISVEYPSTLHILGYGIDLNNKKLLETLEMLKQYRLNRNKLIIEKMQKMGFDITFEEALKEANRTIIGRPHFASLMVKKGYVNSIKEAFEKYLKKGKPLYEDKKRLNMDKAIKLIKEANGLSFLAHPYQTTTNKDELETLIKKLVSLGLDGLEVYYSKHTKEMISTYEKIAKKFNLLKSAGSDFHGTNTPDIQPGINIDKKDINDFIKIFF</sequence>
<evidence type="ECO:0000313" key="3">
    <source>
        <dbReference type="Proteomes" id="UP000185490"/>
    </source>
</evidence>
<name>A0ABM6GDN8_9BACT</name>
<dbReference type="Pfam" id="PF02811">
    <property type="entry name" value="PHP"/>
    <property type="match status" value="1"/>
</dbReference>
<dbReference type="InterPro" id="IPR052018">
    <property type="entry name" value="PHP_domain"/>
</dbReference>
<dbReference type="PANTHER" id="PTHR42924">
    <property type="entry name" value="EXONUCLEASE"/>
    <property type="match status" value="1"/>
</dbReference>
<feature type="domain" description="Polymerase/histidinol phosphatase N-terminal" evidence="1">
    <location>
        <begin position="3"/>
        <end position="62"/>
    </location>
</feature>
<reference evidence="2 3" key="1">
    <citation type="submission" date="2014-02" db="EMBL/GenBank/DDBJ databases">
        <title>Diversity of Thermotogales isolates from hydrothermal vents.</title>
        <authorList>
            <person name="Haverkamp T.H.A."/>
            <person name="Lossouarn J."/>
            <person name="Geslin C."/>
            <person name="Nesbo C.L."/>
        </authorList>
    </citation>
    <scope>NUCLEOTIDE SEQUENCE [LARGE SCALE GENOMIC DNA]</scope>
    <source>
        <strain evidence="2 3">431</strain>
    </source>
</reference>
<dbReference type="EMBL" id="CP007389">
    <property type="protein sequence ID" value="APT73675.1"/>
    <property type="molecule type" value="Genomic_DNA"/>
</dbReference>
<proteinExistence type="predicted"/>
<dbReference type="SMART" id="SM00481">
    <property type="entry name" value="POLIIIAc"/>
    <property type="match status" value="1"/>
</dbReference>
<keyword evidence="3" id="KW-1185">Reference proteome</keyword>
<evidence type="ECO:0000259" key="1">
    <source>
        <dbReference type="SMART" id="SM00481"/>
    </source>
</evidence>
<organism evidence="2 3">
    <name type="scientific">Thermosipho melanesiensis</name>
    <dbReference type="NCBI Taxonomy" id="46541"/>
    <lineage>
        <taxon>Bacteria</taxon>
        <taxon>Thermotogati</taxon>
        <taxon>Thermotogota</taxon>
        <taxon>Thermotogae</taxon>
        <taxon>Thermotogales</taxon>
        <taxon>Fervidobacteriaceae</taxon>
        <taxon>Thermosipho</taxon>
    </lineage>
</organism>
<dbReference type="CDD" id="cd07438">
    <property type="entry name" value="PHP_HisPPase_AMP"/>
    <property type="match status" value="1"/>
</dbReference>
<dbReference type="Proteomes" id="UP000185490">
    <property type="component" value="Chromosome"/>
</dbReference>
<gene>
    <name evidence="2" type="ORF">BW47_03600</name>
</gene>
<dbReference type="RefSeq" id="WP_012056887.1">
    <property type="nucleotide sequence ID" value="NZ_CP007389.1"/>
</dbReference>